<dbReference type="EMBL" id="FNES01000023">
    <property type="protein sequence ID" value="SDK67462.1"/>
    <property type="molecule type" value="Genomic_DNA"/>
</dbReference>
<sequence length="340" mass="37447">MSLFSEPGRPARTPDYRLTLAGQRISPQLGARLQRLRLTDRRGLEADQLDLTLEDHDGRLALPPRGAELHLAMGWKGEPLVDRGTYIVDEVEHSGAPDVLTIRARSADMRQGLPGKRTQSWDDIALGDIIATIAERHDLEPKTGQHLQGIYLEHIDQTEESDLHFLTRLAERYDAIATVKAGRLLFIPEGTGTTAGGTEIPPIRLTRQAGDRHRYSVTDRDAYTGVVAEWHDPDAAEPREVIAGSAGEPKRLRPTYATEADALAAAESEWQRLQRGGAAFTLDLAEGRPELNPETPVTLAGWKREIDATAWLITEIGHELSDSALTSSLQMELASRPDAD</sequence>
<dbReference type="RefSeq" id="WP_089689030.1">
    <property type="nucleotide sequence ID" value="NZ_FNES01000023.1"/>
</dbReference>
<organism evidence="1 2">
    <name type="scientific">Billgrantia gudaonensis</name>
    <dbReference type="NCBI Taxonomy" id="376427"/>
    <lineage>
        <taxon>Bacteria</taxon>
        <taxon>Pseudomonadati</taxon>
        <taxon>Pseudomonadota</taxon>
        <taxon>Gammaproteobacteria</taxon>
        <taxon>Oceanospirillales</taxon>
        <taxon>Halomonadaceae</taxon>
        <taxon>Billgrantia</taxon>
    </lineage>
</organism>
<reference evidence="1 2" key="1">
    <citation type="submission" date="2016-10" db="EMBL/GenBank/DDBJ databases">
        <authorList>
            <person name="de Groot N.N."/>
        </authorList>
    </citation>
    <scope>NUCLEOTIDE SEQUENCE [LARGE SCALE GENOMIC DNA]</scope>
    <source>
        <strain evidence="1 2">CGMCC 1.6133</strain>
    </source>
</reference>
<dbReference type="STRING" id="376427.SAMN04487954_12313"/>
<dbReference type="AlphaFoldDB" id="A0A1G9DUF9"/>
<dbReference type="Proteomes" id="UP000198525">
    <property type="component" value="Unassembled WGS sequence"/>
</dbReference>
<dbReference type="SUPFAM" id="SSF69279">
    <property type="entry name" value="Phage tail proteins"/>
    <property type="match status" value="1"/>
</dbReference>
<protein>
    <recommendedName>
        <fullName evidence="3">Phage late control gene D protein (GPD)</fullName>
    </recommendedName>
</protein>
<dbReference type="PANTHER" id="PTHR35862:SF3">
    <property type="entry name" value="FELS-2 PROPHAGE PROTEIN"/>
    <property type="match status" value="1"/>
</dbReference>
<proteinExistence type="predicted"/>
<keyword evidence="2" id="KW-1185">Reference proteome</keyword>
<evidence type="ECO:0000313" key="2">
    <source>
        <dbReference type="Proteomes" id="UP000198525"/>
    </source>
</evidence>
<evidence type="ECO:0000313" key="1">
    <source>
        <dbReference type="EMBL" id="SDK67462.1"/>
    </source>
</evidence>
<name>A0A1G9DUF9_9GAMM</name>
<dbReference type="OrthoDB" id="4070623at2"/>
<dbReference type="Pfam" id="PF05954">
    <property type="entry name" value="Phage_GPD"/>
    <property type="match status" value="1"/>
</dbReference>
<evidence type="ECO:0008006" key="3">
    <source>
        <dbReference type="Google" id="ProtNLM"/>
    </source>
</evidence>
<accession>A0A1G9DUF9</accession>
<dbReference type="InterPro" id="IPR052726">
    <property type="entry name" value="Phage_Baseplate_Hub"/>
</dbReference>
<dbReference type="PANTHER" id="PTHR35862">
    <property type="entry name" value="FELS-2 PROPHAGE PROTEIN"/>
    <property type="match status" value="1"/>
</dbReference>
<gene>
    <name evidence="1" type="ORF">SAMN04487954_12313</name>
</gene>